<evidence type="ECO:0000313" key="1">
    <source>
        <dbReference type="EMBL" id="KAG0298923.1"/>
    </source>
</evidence>
<protein>
    <recommendedName>
        <fullName evidence="3">F-box domain-containing protein</fullName>
    </recommendedName>
</protein>
<sequence length="252" mass="28407">MTSVAALSSRERALQIPELLDIIVSHVDGRDLLACVGKTLIDIAYLERACTNLLIIKIMDIKEYHTYSEKCAVSQMKYRVHKRIFARRYPEERHHRAVTGPVLIRELKGVFSPTTILLKTEMTSLAFVYDTMAKLLNLATLENCLYRLDLTILLKRVPSLRIYTSETVPSISVAGSGGSFRNLTSLKLNLPATSSGIDQVLRYLPGLIKLQANTIFACFPDLTELYCRDFTPRSIKYRPSHSVVRTLIKSAS</sequence>
<proteinExistence type="predicted"/>
<name>A0ABQ7KHE9_9FUNG</name>
<comment type="caution">
    <text evidence="1">The sequence shown here is derived from an EMBL/GenBank/DDBJ whole genome shotgun (WGS) entry which is preliminary data.</text>
</comment>
<evidence type="ECO:0008006" key="3">
    <source>
        <dbReference type="Google" id="ProtNLM"/>
    </source>
</evidence>
<accession>A0ABQ7KHE9</accession>
<evidence type="ECO:0000313" key="2">
    <source>
        <dbReference type="Proteomes" id="UP001194696"/>
    </source>
</evidence>
<gene>
    <name evidence="1" type="ORF">BGZ96_004230</name>
</gene>
<dbReference type="EMBL" id="JAAAIM010000002">
    <property type="protein sequence ID" value="KAG0298923.1"/>
    <property type="molecule type" value="Genomic_DNA"/>
</dbReference>
<dbReference type="Proteomes" id="UP001194696">
    <property type="component" value="Unassembled WGS sequence"/>
</dbReference>
<organism evidence="1 2">
    <name type="scientific">Linnemannia gamsii</name>
    <dbReference type="NCBI Taxonomy" id="64522"/>
    <lineage>
        <taxon>Eukaryota</taxon>
        <taxon>Fungi</taxon>
        <taxon>Fungi incertae sedis</taxon>
        <taxon>Mucoromycota</taxon>
        <taxon>Mortierellomycotina</taxon>
        <taxon>Mortierellomycetes</taxon>
        <taxon>Mortierellales</taxon>
        <taxon>Mortierellaceae</taxon>
        <taxon>Linnemannia</taxon>
    </lineage>
</organism>
<keyword evidence="2" id="KW-1185">Reference proteome</keyword>
<reference evidence="1 2" key="1">
    <citation type="journal article" date="2020" name="Fungal Divers.">
        <title>Resolving the Mortierellaceae phylogeny through synthesis of multi-gene phylogenetics and phylogenomics.</title>
        <authorList>
            <person name="Vandepol N."/>
            <person name="Liber J."/>
            <person name="Desiro A."/>
            <person name="Na H."/>
            <person name="Kennedy M."/>
            <person name="Barry K."/>
            <person name="Grigoriev I.V."/>
            <person name="Miller A.N."/>
            <person name="O'Donnell K."/>
            <person name="Stajich J.E."/>
            <person name="Bonito G."/>
        </authorList>
    </citation>
    <scope>NUCLEOTIDE SEQUENCE [LARGE SCALE GENOMIC DNA]</scope>
    <source>
        <strain evidence="1 2">AD045</strain>
    </source>
</reference>